<evidence type="ECO:0000256" key="2">
    <source>
        <dbReference type="ARBA" id="ARBA00009256"/>
    </source>
</evidence>
<keyword evidence="10" id="KW-1185">Reference proteome</keyword>
<dbReference type="CDD" id="cd00560">
    <property type="entry name" value="PanC"/>
    <property type="match status" value="1"/>
</dbReference>
<gene>
    <name evidence="8" type="primary">panC</name>
    <name evidence="9" type="ORF">GXW71_17690</name>
</gene>
<dbReference type="EMBL" id="JAAGBB010000021">
    <property type="protein sequence ID" value="MBR0666198.1"/>
    <property type="molecule type" value="Genomic_DNA"/>
</dbReference>
<dbReference type="SUPFAM" id="SSF52374">
    <property type="entry name" value="Nucleotidylyl transferase"/>
    <property type="match status" value="1"/>
</dbReference>
<evidence type="ECO:0000256" key="4">
    <source>
        <dbReference type="ARBA" id="ARBA00022655"/>
    </source>
</evidence>
<evidence type="ECO:0000313" key="9">
    <source>
        <dbReference type="EMBL" id="MBR0666198.1"/>
    </source>
</evidence>
<feature type="binding site" evidence="8">
    <location>
        <position position="153"/>
    </location>
    <ligand>
        <name>(R)-pantoate</name>
        <dbReference type="ChEBI" id="CHEBI:15980"/>
    </ligand>
</feature>
<dbReference type="InterPro" id="IPR042176">
    <property type="entry name" value="Pantoate_ligase_C"/>
</dbReference>
<dbReference type="HAMAP" id="MF_00158">
    <property type="entry name" value="PanC"/>
    <property type="match status" value="1"/>
</dbReference>
<name>A0ABS5F0W1_9PROT</name>
<comment type="miscellaneous">
    <text evidence="8">The reaction proceeds by a bi uni uni bi ping pong mechanism.</text>
</comment>
<feature type="binding site" evidence="8">
    <location>
        <begin position="30"/>
        <end position="37"/>
    </location>
    <ligand>
        <name>ATP</name>
        <dbReference type="ChEBI" id="CHEBI:30616"/>
    </ligand>
</feature>
<feature type="binding site" evidence="8">
    <location>
        <position position="61"/>
    </location>
    <ligand>
        <name>beta-alanine</name>
        <dbReference type="ChEBI" id="CHEBI:57966"/>
    </ligand>
</feature>
<keyword evidence="8" id="KW-0963">Cytoplasm</keyword>
<comment type="pathway">
    <text evidence="1 8">Cofactor biosynthesis; (R)-pantothenate biosynthesis; (R)-pantothenate from (R)-pantoate and beta-alanine: step 1/1.</text>
</comment>
<comment type="subcellular location">
    <subcellularLocation>
        <location evidence="8">Cytoplasm</location>
    </subcellularLocation>
</comment>
<accession>A0ABS5F0W1</accession>
<evidence type="ECO:0000256" key="6">
    <source>
        <dbReference type="ARBA" id="ARBA00022840"/>
    </source>
</evidence>
<sequence>MRIVRDLPALRAATETMRRAGERVALVPTMGALHAGHLALVEAARREADRVITSIFVNPLQFGPNEDFSKYPRTEEADLAALEAAGCDIAWLPTVEVMYPPGAATVIEVAGPTEGFEGAARPGHFRGVATVCCKLFSQTEADVAVFGEKDWQQLQVIRRMVADLDLPLDILGHPIVRDADGLALSSRNRYLSPAERAKAAMLPEAMREAANAMLHGAAIESALDAARDGLNAAGFDVNYLALVEPETLRPTDALPARMIAAAKLGPVRLLDNMPVG</sequence>
<dbReference type="NCBIfam" id="TIGR00125">
    <property type="entry name" value="cyt_tran_rel"/>
    <property type="match status" value="1"/>
</dbReference>
<comment type="function">
    <text evidence="8">Catalyzes the condensation of pantoate with beta-alanine in an ATP-dependent reaction via a pantoyl-adenylate intermediate.</text>
</comment>
<dbReference type="PANTHER" id="PTHR21299:SF1">
    <property type="entry name" value="PANTOATE--BETA-ALANINE LIGASE"/>
    <property type="match status" value="1"/>
</dbReference>
<dbReference type="InterPro" id="IPR003721">
    <property type="entry name" value="Pantoate_ligase"/>
</dbReference>
<protein>
    <recommendedName>
        <fullName evidence="8">Pantothenate synthetase</fullName>
        <shortName evidence="8">PS</shortName>
        <ecNumber evidence="8">6.3.2.1</ecNumber>
    </recommendedName>
    <alternativeName>
        <fullName evidence="8">Pantoate--beta-alanine ligase</fullName>
    </alternativeName>
    <alternativeName>
        <fullName evidence="8">Pantoate-activating enzyme</fullName>
    </alternativeName>
</protein>
<feature type="binding site" evidence="8">
    <location>
        <begin position="184"/>
        <end position="187"/>
    </location>
    <ligand>
        <name>ATP</name>
        <dbReference type="ChEBI" id="CHEBI:30616"/>
    </ligand>
</feature>
<dbReference type="EC" id="6.3.2.1" evidence="8"/>
<keyword evidence="3 8" id="KW-0436">Ligase</keyword>
<evidence type="ECO:0000256" key="5">
    <source>
        <dbReference type="ARBA" id="ARBA00022741"/>
    </source>
</evidence>
<dbReference type="Proteomes" id="UP001196870">
    <property type="component" value="Unassembled WGS sequence"/>
</dbReference>
<proteinExistence type="inferred from homology"/>
<feature type="binding site" evidence="8">
    <location>
        <position position="61"/>
    </location>
    <ligand>
        <name>(R)-pantoate</name>
        <dbReference type="ChEBI" id="CHEBI:15980"/>
    </ligand>
</feature>
<evidence type="ECO:0000256" key="8">
    <source>
        <dbReference type="HAMAP-Rule" id="MF_00158"/>
    </source>
</evidence>
<evidence type="ECO:0000256" key="7">
    <source>
        <dbReference type="ARBA" id="ARBA00048258"/>
    </source>
</evidence>
<evidence type="ECO:0000256" key="3">
    <source>
        <dbReference type="ARBA" id="ARBA00022598"/>
    </source>
</evidence>
<dbReference type="NCBIfam" id="TIGR00018">
    <property type="entry name" value="panC"/>
    <property type="match status" value="1"/>
</dbReference>
<keyword evidence="4 8" id="KW-0566">Pantothenate biosynthesis</keyword>
<evidence type="ECO:0000313" key="10">
    <source>
        <dbReference type="Proteomes" id="UP001196870"/>
    </source>
</evidence>
<comment type="caution">
    <text evidence="9">The sequence shown here is derived from an EMBL/GenBank/DDBJ whole genome shotgun (WGS) entry which is preliminary data.</text>
</comment>
<feature type="binding site" evidence="8">
    <location>
        <begin position="147"/>
        <end position="150"/>
    </location>
    <ligand>
        <name>ATP</name>
        <dbReference type="ChEBI" id="CHEBI:30616"/>
    </ligand>
</feature>
<keyword evidence="5 8" id="KW-0547">Nucleotide-binding</keyword>
<dbReference type="InterPro" id="IPR014729">
    <property type="entry name" value="Rossmann-like_a/b/a_fold"/>
</dbReference>
<comment type="subunit">
    <text evidence="8">Homodimer.</text>
</comment>
<feature type="active site" description="Proton donor" evidence="8">
    <location>
        <position position="37"/>
    </location>
</feature>
<organism evidence="9 10">
    <name type="scientific">Plastoroseomonas hellenica</name>
    <dbReference type="NCBI Taxonomy" id="2687306"/>
    <lineage>
        <taxon>Bacteria</taxon>
        <taxon>Pseudomonadati</taxon>
        <taxon>Pseudomonadota</taxon>
        <taxon>Alphaproteobacteria</taxon>
        <taxon>Acetobacterales</taxon>
        <taxon>Acetobacteraceae</taxon>
        <taxon>Plastoroseomonas</taxon>
    </lineage>
</organism>
<dbReference type="PANTHER" id="PTHR21299">
    <property type="entry name" value="CYTIDYLATE KINASE/PANTOATE-BETA-ALANINE LIGASE"/>
    <property type="match status" value="1"/>
</dbReference>
<feature type="binding site" evidence="8">
    <location>
        <position position="176"/>
    </location>
    <ligand>
        <name>ATP</name>
        <dbReference type="ChEBI" id="CHEBI:30616"/>
    </ligand>
</feature>
<dbReference type="RefSeq" id="WP_211853874.1">
    <property type="nucleotide sequence ID" value="NZ_JAAGBB010000021.1"/>
</dbReference>
<dbReference type="InterPro" id="IPR004821">
    <property type="entry name" value="Cyt_trans-like"/>
</dbReference>
<keyword evidence="6 8" id="KW-0067">ATP-binding</keyword>
<dbReference type="GO" id="GO:0004592">
    <property type="term" value="F:pantoate-beta-alanine ligase activity"/>
    <property type="evidence" value="ECO:0007669"/>
    <property type="project" value="UniProtKB-EC"/>
</dbReference>
<dbReference type="Gene3D" id="3.30.1300.10">
    <property type="entry name" value="Pantoate-beta-alanine ligase, C-terminal domain"/>
    <property type="match status" value="1"/>
</dbReference>
<dbReference type="Gene3D" id="3.40.50.620">
    <property type="entry name" value="HUPs"/>
    <property type="match status" value="1"/>
</dbReference>
<dbReference type="Pfam" id="PF02569">
    <property type="entry name" value="Pantoate_ligase"/>
    <property type="match status" value="1"/>
</dbReference>
<evidence type="ECO:0000256" key="1">
    <source>
        <dbReference type="ARBA" id="ARBA00004990"/>
    </source>
</evidence>
<comment type="catalytic activity">
    <reaction evidence="7 8">
        <text>(R)-pantoate + beta-alanine + ATP = (R)-pantothenate + AMP + diphosphate + H(+)</text>
        <dbReference type="Rhea" id="RHEA:10912"/>
        <dbReference type="ChEBI" id="CHEBI:15378"/>
        <dbReference type="ChEBI" id="CHEBI:15980"/>
        <dbReference type="ChEBI" id="CHEBI:29032"/>
        <dbReference type="ChEBI" id="CHEBI:30616"/>
        <dbReference type="ChEBI" id="CHEBI:33019"/>
        <dbReference type="ChEBI" id="CHEBI:57966"/>
        <dbReference type="ChEBI" id="CHEBI:456215"/>
        <dbReference type="EC" id="6.3.2.1"/>
    </reaction>
</comment>
<comment type="similarity">
    <text evidence="2 8">Belongs to the pantothenate synthetase family.</text>
</comment>
<reference evidence="10" key="1">
    <citation type="journal article" date="2021" name="Syst. Appl. Microbiol.">
        <title>Roseomonas hellenica sp. nov., isolated from roots of wild-growing Alkanna tinctoria.</title>
        <authorList>
            <person name="Rat A."/>
            <person name="Naranjo H.D."/>
            <person name="Lebbe L."/>
            <person name="Cnockaert M."/>
            <person name="Krigas N."/>
            <person name="Grigoriadou K."/>
            <person name="Maloupa E."/>
            <person name="Willems A."/>
        </authorList>
    </citation>
    <scope>NUCLEOTIDE SEQUENCE [LARGE SCALE GENOMIC DNA]</scope>
    <source>
        <strain evidence="10">LMG 31523</strain>
    </source>
</reference>